<protein>
    <recommendedName>
        <fullName evidence="7">Large ribosomal subunit protein mL40</fullName>
    </recommendedName>
</protein>
<evidence type="ECO:0000256" key="5">
    <source>
        <dbReference type="ARBA" id="ARBA00023128"/>
    </source>
</evidence>
<dbReference type="InterPro" id="IPR039145">
    <property type="entry name" value="Ribosomal_mL40_metazoa/plant"/>
</dbReference>
<keyword evidence="5" id="KW-0496">Mitochondrion</keyword>
<comment type="subcellular location">
    <subcellularLocation>
        <location evidence="1">Mitochondrion</location>
    </subcellularLocation>
</comment>
<feature type="compositionally biased region" description="Basic and acidic residues" evidence="8">
    <location>
        <begin position="168"/>
        <end position="181"/>
    </location>
</feature>
<reference evidence="9 10" key="1">
    <citation type="submission" date="2022-05" db="EMBL/GenBank/DDBJ databases">
        <authorList>
            <consortium name="Genoscope - CEA"/>
            <person name="William W."/>
        </authorList>
    </citation>
    <scope>NUCLEOTIDE SEQUENCE [LARGE SCALE GENOMIC DNA]</scope>
</reference>
<evidence type="ECO:0000256" key="8">
    <source>
        <dbReference type="SAM" id="MobiDB-lite"/>
    </source>
</evidence>
<sequence length="181" mass="21170">MAAFLQKRMFSFFVRSSGLVIRQSLPGRHNPSLKKKKGPTVVNKKKNKPVFRKPTEVVPPVDSESLLNPALLEATRIRKPVKLSYEEQERRTLLLKEWSRYKMKQHKEELQRIQELQRCREEALKELKKTSLFLYHEAIKVNHDFFPIQFKGPTETPPIPGYMAPDMEENKGDKIKVKAKS</sequence>
<keyword evidence="10" id="KW-1185">Reference proteome</keyword>
<accession>A0ABN8PC62</accession>
<keyword evidence="4" id="KW-0689">Ribosomal protein</keyword>
<evidence type="ECO:0000256" key="6">
    <source>
        <dbReference type="ARBA" id="ARBA00023274"/>
    </source>
</evidence>
<dbReference type="PANTHER" id="PTHR13359:SF2">
    <property type="entry name" value="LARGE RIBOSOMAL SUBUNIT PROTEIN ML40"/>
    <property type="match status" value="1"/>
</dbReference>
<keyword evidence="3" id="KW-0809">Transit peptide</keyword>
<evidence type="ECO:0000256" key="1">
    <source>
        <dbReference type="ARBA" id="ARBA00004173"/>
    </source>
</evidence>
<evidence type="ECO:0000256" key="4">
    <source>
        <dbReference type="ARBA" id="ARBA00022980"/>
    </source>
</evidence>
<dbReference type="Proteomes" id="UP001159405">
    <property type="component" value="Unassembled WGS sequence"/>
</dbReference>
<proteinExistence type="inferred from homology"/>
<evidence type="ECO:0000313" key="10">
    <source>
        <dbReference type="Proteomes" id="UP001159405"/>
    </source>
</evidence>
<evidence type="ECO:0000256" key="2">
    <source>
        <dbReference type="ARBA" id="ARBA00009360"/>
    </source>
</evidence>
<comment type="caution">
    <text evidence="9">The sequence shown here is derived from an EMBL/GenBank/DDBJ whole genome shotgun (WGS) entry which is preliminary data.</text>
</comment>
<evidence type="ECO:0000256" key="7">
    <source>
        <dbReference type="ARBA" id="ARBA00035192"/>
    </source>
</evidence>
<dbReference type="Pfam" id="PF09812">
    <property type="entry name" value="MRP-L28"/>
    <property type="match status" value="1"/>
</dbReference>
<comment type="similarity">
    <text evidence="2">Belongs to the mitochondrion-specific ribosomal protein mL40 family.</text>
</comment>
<name>A0ABN8PC62_9CNID</name>
<gene>
    <name evidence="9" type="ORF">PLOB_00041433</name>
</gene>
<evidence type="ECO:0000256" key="3">
    <source>
        <dbReference type="ARBA" id="ARBA00022946"/>
    </source>
</evidence>
<dbReference type="PANTHER" id="PTHR13359">
    <property type="entry name" value="39S RIBOSOMAL PROTEIN L40, MITOCHONDRIAL"/>
    <property type="match status" value="1"/>
</dbReference>
<dbReference type="Gene3D" id="6.10.250.3440">
    <property type="match status" value="1"/>
</dbReference>
<evidence type="ECO:0000313" key="9">
    <source>
        <dbReference type="EMBL" id="CAH3140894.1"/>
    </source>
</evidence>
<dbReference type="EMBL" id="CALNXK010000065">
    <property type="protein sequence ID" value="CAH3140894.1"/>
    <property type="molecule type" value="Genomic_DNA"/>
</dbReference>
<feature type="region of interest" description="Disordered" evidence="8">
    <location>
        <begin position="156"/>
        <end position="181"/>
    </location>
</feature>
<organism evidence="9 10">
    <name type="scientific">Porites lobata</name>
    <dbReference type="NCBI Taxonomy" id="104759"/>
    <lineage>
        <taxon>Eukaryota</taxon>
        <taxon>Metazoa</taxon>
        <taxon>Cnidaria</taxon>
        <taxon>Anthozoa</taxon>
        <taxon>Hexacorallia</taxon>
        <taxon>Scleractinia</taxon>
        <taxon>Fungiina</taxon>
        <taxon>Poritidae</taxon>
        <taxon>Porites</taxon>
    </lineage>
</organism>
<dbReference type="InterPro" id="IPR019192">
    <property type="entry name" value="Ribosomal_mL40"/>
</dbReference>
<keyword evidence="6" id="KW-0687">Ribonucleoprotein</keyword>